<dbReference type="Gene3D" id="3.30.530.20">
    <property type="match status" value="1"/>
</dbReference>
<proteinExistence type="predicted"/>
<name>A0ABP8X7U9_9PSEU</name>
<comment type="caution">
    <text evidence="1">The sequence shown here is derived from an EMBL/GenBank/DDBJ whole genome shotgun (WGS) entry which is preliminary data.</text>
</comment>
<dbReference type="EMBL" id="BAABIC010000017">
    <property type="protein sequence ID" value="GAA4702518.1"/>
    <property type="molecule type" value="Genomic_DNA"/>
</dbReference>
<dbReference type="InterPro" id="IPR023393">
    <property type="entry name" value="START-like_dom_sf"/>
</dbReference>
<keyword evidence="2" id="KW-1185">Reference proteome</keyword>
<protein>
    <submittedName>
        <fullName evidence="1">SRPBCC family protein</fullName>
    </submittedName>
</protein>
<accession>A0ABP8X7U9</accession>
<evidence type="ECO:0000313" key="2">
    <source>
        <dbReference type="Proteomes" id="UP001500325"/>
    </source>
</evidence>
<organism evidence="1 2">
    <name type="scientific">Pseudonocardia yuanmonensis</name>
    <dbReference type="NCBI Taxonomy" id="1095914"/>
    <lineage>
        <taxon>Bacteria</taxon>
        <taxon>Bacillati</taxon>
        <taxon>Actinomycetota</taxon>
        <taxon>Actinomycetes</taxon>
        <taxon>Pseudonocardiales</taxon>
        <taxon>Pseudonocardiaceae</taxon>
        <taxon>Pseudonocardia</taxon>
    </lineage>
</organism>
<dbReference type="Proteomes" id="UP001500325">
    <property type="component" value="Unassembled WGS sequence"/>
</dbReference>
<gene>
    <name evidence="1" type="ORF">GCM10023215_47240</name>
</gene>
<sequence>MHTVAEENLIATLTVAAPTARVFAVLADPTTHARIDGTGWVQDAVDRAPLTELGQIFRVDMYHPNHPDGHYRIANKVRVLDPPRAIGWLPGTENDEGHLEFGGWTWRYDLAPLGPSETEVTLTYDWSAVPQFIRDYLHFPPFGPEHLTNSLQHLAALATPTSRAGTPVRETPAERS</sequence>
<evidence type="ECO:0000313" key="1">
    <source>
        <dbReference type="EMBL" id="GAA4702518.1"/>
    </source>
</evidence>
<dbReference type="SUPFAM" id="SSF55961">
    <property type="entry name" value="Bet v1-like"/>
    <property type="match status" value="1"/>
</dbReference>
<reference evidence="2" key="1">
    <citation type="journal article" date="2019" name="Int. J. Syst. Evol. Microbiol.">
        <title>The Global Catalogue of Microorganisms (GCM) 10K type strain sequencing project: providing services to taxonomists for standard genome sequencing and annotation.</title>
        <authorList>
            <consortium name="The Broad Institute Genomics Platform"/>
            <consortium name="The Broad Institute Genome Sequencing Center for Infectious Disease"/>
            <person name="Wu L."/>
            <person name="Ma J."/>
        </authorList>
    </citation>
    <scope>NUCLEOTIDE SEQUENCE [LARGE SCALE GENOMIC DNA]</scope>
    <source>
        <strain evidence="2">JCM 18055</strain>
    </source>
</reference>